<keyword evidence="4" id="KW-0813">Transport</keyword>
<keyword evidence="6" id="KW-0406">Ion transport</keyword>
<comment type="caution">
    <text evidence="9">The sequence shown here is derived from an EMBL/GenBank/DDBJ whole genome shotgun (WGS) entry which is preliminary data.</text>
</comment>
<dbReference type="EMBL" id="CAJVRM010000596">
    <property type="protein sequence ID" value="CAG8982350.1"/>
    <property type="molecule type" value="Genomic_DNA"/>
</dbReference>
<dbReference type="Gene3D" id="1.10.520.20">
    <property type="entry name" value="N-terminal domain of the delta subunit of the F1F0-ATP synthase"/>
    <property type="match status" value="1"/>
</dbReference>
<dbReference type="AlphaFoldDB" id="A0A9N9Q749"/>
<dbReference type="PANTHER" id="PTHR11910">
    <property type="entry name" value="ATP SYNTHASE DELTA CHAIN"/>
    <property type="match status" value="1"/>
</dbReference>
<sequence>MFTNRALLRATRATSSISQRVVVPRASLARNYATAAAADSKPPVALFGLDGTYASALYTAAVKSASLDSTARAIQTLHEVYEKDAKLADTLGAPTLTLEDKSAVIAELQKRLGSHKDETVKNFLEALAENNRLAILKGVCEQFSVLMSASRGEVELTVTSATQLDHKTLSRLESAVAKSQYVGQGKKLKVTNKENLTSRKVNPDILGGLVVEIGDRTIDLSVSSKMAKMNKLLTDTL</sequence>
<comment type="similarity">
    <text evidence="2">Belongs to the ATPase delta chain family.</text>
</comment>
<keyword evidence="8" id="KW-0066">ATP synthesis</keyword>
<evidence type="ECO:0000256" key="7">
    <source>
        <dbReference type="ARBA" id="ARBA00023136"/>
    </source>
</evidence>
<evidence type="ECO:0000256" key="5">
    <source>
        <dbReference type="ARBA" id="ARBA00022781"/>
    </source>
</evidence>
<dbReference type="GO" id="GO:0016020">
    <property type="term" value="C:membrane"/>
    <property type="evidence" value="ECO:0007669"/>
    <property type="project" value="UniProtKB-SubCell"/>
</dbReference>
<evidence type="ECO:0000256" key="6">
    <source>
        <dbReference type="ARBA" id="ARBA00023065"/>
    </source>
</evidence>
<evidence type="ECO:0000256" key="2">
    <source>
        <dbReference type="ARBA" id="ARBA00007046"/>
    </source>
</evidence>
<gene>
    <name evidence="9" type="ORF">HYALB_00005352</name>
</gene>
<keyword evidence="10" id="KW-1185">Reference proteome</keyword>
<organism evidence="9 10">
    <name type="scientific">Hymenoscyphus albidus</name>
    <dbReference type="NCBI Taxonomy" id="595503"/>
    <lineage>
        <taxon>Eukaryota</taxon>
        <taxon>Fungi</taxon>
        <taxon>Dikarya</taxon>
        <taxon>Ascomycota</taxon>
        <taxon>Pezizomycotina</taxon>
        <taxon>Leotiomycetes</taxon>
        <taxon>Helotiales</taxon>
        <taxon>Helotiaceae</taxon>
        <taxon>Hymenoscyphus</taxon>
    </lineage>
</organism>
<dbReference type="GO" id="GO:0046933">
    <property type="term" value="F:proton-transporting ATP synthase activity, rotational mechanism"/>
    <property type="evidence" value="ECO:0007669"/>
    <property type="project" value="InterPro"/>
</dbReference>
<dbReference type="OrthoDB" id="1262810at2759"/>
<keyword evidence="5" id="KW-0375">Hydrogen ion transport</keyword>
<accession>A0A9N9Q749</accession>
<dbReference type="PRINTS" id="PR00125">
    <property type="entry name" value="ATPASEDELTA"/>
</dbReference>
<proteinExistence type="inferred from homology"/>
<evidence type="ECO:0000256" key="1">
    <source>
        <dbReference type="ARBA" id="ARBA00004370"/>
    </source>
</evidence>
<evidence type="ECO:0000256" key="3">
    <source>
        <dbReference type="ARBA" id="ARBA00014723"/>
    </source>
</evidence>
<dbReference type="HAMAP" id="MF_01416">
    <property type="entry name" value="ATP_synth_delta_bact"/>
    <property type="match status" value="1"/>
</dbReference>
<name>A0A9N9Q749_9HELO</name>
<evidence type="ECO:0000256" key="4">
    <source>
        <dbReference type="ARBA" id="ARBA00022448"/>
    </source>
</evidence>
<dbReference type="InterPro" id="IPR026015">
    <property type="entry name" value="ATP_synth_OSCP/delta_N_sf"/>
</dbReference>
<dbReference type="Proteomes" id="UP000701801">
    <property type="component" value="Unassembled WGS sequence"/>
</dbReference>
<evidence type="ECO:0000313" key="10">
    <source>
        <dbReference type="Proteomes" id="UP000701801"/>
    </source>
</evidence>
<dbReference type="Pfam" id="PF00213">
    <property type="entry name" value="OSCP"/>
    <property type="match status" value="1"/>
</dbReference>
<dbReference type="InterPro" id="IPR000711">
    <property type="entry name" value="ATPase_OSCP/dsu"/>
</dbReference>
<dbReference type="NCBIfam" id="TIGR01145">
    <property type="entry name" value="ATP_synt_delta"/>
    <property type="match status" value="1"/>
</dbReference>
<evidence type="ECO:0000256" key="8">
    <source>
        <dbReference type="ARBA" id="ARBA00023310"/>
    </source>
</evidence>
<comment type="subcellular location">
    <subcellularLocation>
        <location evidence="1">Membrane</location>
    </subcellularLocation>
</comment>
<reference evidence="9" key="1">
    <citation type="submission" date="2021-07" db="EMBL/GenBank/DDBJ databases">
        <authorList>
            <person name="Durling M."/>
        </authorList>
    </citation>
    <scope>NUCLEOTIDE SEQUENCE</scope>
</reference>
<dbReference type="SUPFAM" id="SSF47928">
    <property type="entry name" value="N-terminal domain of the delta subunit of the F1F0-ATP synthase"/>
    <property type="match status" value="1"/>
</dbReference>
<keyword evidence="7" id="KW-0472">Membrane</keyword>
<evidence type="ECO:0000313" key="9">
    <source>
        <dbReference type="EMBL" id="CAG8982350.1"/>
    </source>
</evidence>
<protein>
    <recommendedName>
        <fullName evidence="3">ATP synthase subunit 5, mitochondrial</fullName>
    </recommendedName>
</protein>